<dbReference type="PANTHER" id="PTHR30319">
    <property type="entry name" value="PHENYLACETIC ACID REGULATOR-RELATED TRANSCRIPTIONAL REPRESSOR"/>
    <property type="match status" value="1"/>
</dbReference>
<feature type="domain" description="Transcriptional repressor PaaX-like N-terminal" evidence="1">
    <location>
        <begin position="22"/>
        <end position="84"/>
    </location>
</feature>
<dbReference type="InterPro" id="IPR011965">
    <property type="entry name" value="PaaX_trns_reg"/>
</dbReference>
<protein>
    <submittedName>
        <fullName evidence="4">PaaX family transcriptional regulator</fullName>
    </submittedName>
</protein>
<feature type="domain" description="Transcriptional repressor PaaX-like C-terminal" evidence="2">
    <location>
        <begin position="188"/>
        <end position="275"/>
    </location>
</feature>
<dbReference type="GO" id="GO:0006351">
    <property type="term" value="P:DNA-templated transcription"/>
    <property type="evidence" value="ECO:0007669"/>
    <property type="project" value="InterPro"/>
</dbReference>
<dbReference type="PANTHER" id="PTHR30319:SF1">
    <property type="entry name" value="TRANSCRIPTIONAL REPRESSOR PAAX"/>
    <property type="match status" value="1"/>
</dbReference>
<evidence type="ECO:0000259" key="1">
    <source>
        <dbReference type="Pfam" id="PF07848"/>
    </source>
</evidence>
<dbReference type="InterPro" id="IPR036388">
    <property type="entry name" value="WH-like_DNA-bd_sf"/>
</dbReference>
<comment type="caution">
    <text evidence="4">The sequence shown here is derived from an EMBL/GenBank/DDBJ whole genome shotgun (WGS) entry which is preliminary data.</text>
</comment>
<dbReference type="InterPro" id="IPR013225">
    <property type="entry name" value="PaaX_C"/>
</dbReference>
<dbReference type="Proteomes" id="UP000193010">
    <property type="component" value="Unassembled WGS sequence"/>
</dbReference>
<keyword evidence="5" id="KW-1185">Reference proteome</keyword>
<dbReference type="InterPro" id="IPR012906">
    <property type="entry name" value="PaaX-like_N"/>
</dbReference>
<dbReference type="Gene3D" id="3.30.70.2650">
    <property type="match status" value="1"/>
</dbReference>
<sequence>MASAVHSARTGGGRDARLAQQILTIFGLYARAEGNWLSVASVVDLMADLGGEGPAVRSAISRLKRRGVLISEHHADTAGYAVSASTLEVLAEGDVRIFERRRATIEDGWVVVVFSVPESEREKRHSLRSSLTRLGFGTVAPGVWLAPGNLADETRHALQRRGLFEYVDIFCGRYVAFSDLRSKVHVWWNLEELTELYAEFLHRYRSALYRSSAEGFSPEEAFQTYVQMLTQWRQLPYRDPGLPLSLLPPAWNGEAAGELFGELNKVLRPLAQKHALAVIHGRRARTGTPPRRKSSG</sequence>
<name>A0A1X1ULL9_MYCFL</name>
<accession>A0A1X1ULL9</accession>
<dbReference type="STRING" id="292462.AWC05_08325"/>
<dbReference type="Gene3D" id="1.10.10.10">
    <property type="entry name" value="Winged helix-like DNA-binding domain superfamily/Winged helix DNA-binding domain"/>
    <property type="match status" value="1"/>
</dbReference>
<reference evidence="4 5" key="1">
    <citation type="submission" date="2016-01" db="EMBL/GenBank/DDBJ databases">
        <title>The new phylogeny of the genus Mycobacterium.</title>
        <authorList>
            <person name="Tarcisio F."/>
            <person name="Conor M."/>
            <person name="Antonella G."/>
            <person name="Elisabetta G."/>
            <person name="Giulia F.S."/>
            <person name="Sara T."/>
            <person name="Anna F."/>
            <person name="Clotilde B."/>
            <person name="Roberto B."/>
            <person name="Veronica D.S."/>
            <person name="Fabio R."/>
            <person name="Monica P."/>
            <person name="Olivier J."/>
            <person name="Enrico T."/>
            <person name="Nicola S."/>
        </authorList>
    </citation>
    <scope>NUCLEOTIDE SEQUENCE [LARGE SCALE GENOMIC DNA]</scope>
    <source>
        <strain evidence="4 5">DSM 44852</strain>
    </source>
</reference>
<feature type="domain" description="Transcriptional repressor PaaX-like central Cas2-like" evidence="3">
    <location>
        <begin position="104"/>
        <end position="183"/>
    </location>
</feature>
<dbReference type="Pfam" id="PF07848">
    <property type="entry name" value="PaaX"/>
    <property type="match status" value="1"/>
</dbReference>
<dbReference type="OrthoDB" id="2270427at2"/>
<evidence type="ECO:0000313" key="4">
    <source>
        <dbReference type="EMBL" id="ORV57549.1"/>
    </source>
</evidence>
<dbReference type="EMBL" id="LQOV01000002">
    <property type="protein sequence ID" value="ORV57549.1"/>
    <property type="molecule type" value="Genomic_DNA"/>
</dbReference>
<evidence type="ECO:0000313" key="5">
    <source>
        <dbReference type="Proteomes" id="UP000193010"/>
    </source>
</evidence>
<gene>
    <name evidence="4" type="ORF">AWC05_08325</name>
</gene>
<dbReference type="InterPro" id="IPR048846">
    <property type="entry name" value="PaaX-like_central"/>
</dbReference>
<proteinExistence type="predicted"/>
<dbReference type="RefSeq" id="WP_085219617.1">
    <property type="nucleotide sequence ID" value="NZ_AP022576.1"/>
</dbReference>
<evidence type="ECO:0000259" key="2">
    <source>
        <dbReference type="Pfam" id="PF08223"/>
    </source>
</evidence>
<evidence type="ECO:0000259" key="3">
    <source>
        <dbReference type="Pfam" id="PF20803"/>
    </source>
</evidence>
<dbReference type="Pfam" id="PF08223">
    <property type="entry name" value="PaaX_C"/>
    <property type="match status" value="1"/>
</dbReference>
<dbReference type="Gene3D" id="1.20.58.1460">
    <property type="match status" value="1"/>
</dbReference>
<organism evidence="4 5">
    <name type="scientific">Mycobacterium florentinum</name>
    <dbReference type="NCBI Taxonomy" id="292462"/>
    <lineage>
        <taxon>Bacteria</taxon>
        <taxon>Bacillati</taxon>
        <taxon>Actinomycetota</taxon>
        <taxon>Actinomycetes</taxon>
        <taxon>Mycobacteriales</taxon>
        <taxon>Mycobacteriaceae</taxon>
        <taxon>Mycobacterium</taxon>
        <taxon>Mycobacterium simiae complex</taxon>
    </lineage>
</organism>
<dbReference type="Pfam" id="PF20803">
    <property type="entry name" value="PaaX_M"/>
    <property type="match status" value="1"/>
</dbReference>
<dbReference type="AlphaFoldDB" id="A0A1X1ULL9"/>
<dbReference type="PIRSF" id="PIRSF020623">
    <property type="entry name" value="PaaX"/>
    <property type="match status" value="1"/>
</dbReference>